<dbReference type="PANTHER" id="PTHR13405">
    <property type="entry name" value="NUCLEAR PORE COMPLEX PROTEIN NUP133"/>
    <property type="match status" value="1"/>
</dbReference>
<dbReference type="GO" id="GO:0031080">
    <property type="term" value="C:nuclear pore outer ring"/>
    <property type="evidence" value="ECO:0007669"/>
    <property type="project" value="TreeGrafter"/>
</dbReference>
<evidence type="ECO:0000256" key="6">
    <source>
        <dbReference type="ARBA" id="ARBA00023010"/>
    </source>
</evidence>
<dbReference type="GO" id="GO:0000972">
    <property type="term" value="P:transcription-dependent tethering of RNA polymerase II gene DNA at nuclear periphery"/>
    <property type="evidence" value="ECO:0007669"/>
    <property type="project" value="TreeGrafter"/>
</dbReference>
<reference evidence="9" key="1">
    <citation type="submission" date="2015-11" db="EMBL/GenBank/DDBJ databases">
        <title>De novo transcriptome assembly of four potential Pierce s Disease insect vectors from Arizona vineyards.</title>
        <authorList>
            <person name="Tassone E.E."/>
        </authorList>
    </citation>
    <scope>NUCLEOTIDE SEQUENCE</scope>
</reference>
<keyword evidence="6" id="KW-0811">Translocation</keyword>
<evidence type="ECO:0000256" key="2">
    <source>
        <dbReference type="ARBA" id="ARBA00005569"/>
    </source>
</evidence>
<proteinExistence type="inferred from homology"/>
<gene>
    <name evidence="9" type="ORF">g.16797</name>
</gene>
<dbReference type="InterPro" id="IPR015943">
    <property type="entry name" value="WD40/YVTN_repeat-like_dom_sf"/>
</dbReference>
<dbReference type="GO" id="GO:0017056">
    <property type="term" value="F:structural constituent of nuclear pore"/>
    <property type="evidence" value="ECO:0007669"/>
    <property type="project" value="InterPro"/>
</dbReference>
<dbReference type="Pfam" id="PF03177">
    <property type="entry name" value="Nucleoporin_C"/>
    <property type="match status" value="1"/>
</dbReference>
<dbReference type="Gene3D" id="2.130.10.10">
    <property type="entry name" value="YVTN repeat-like/Quinoprotein amine dehydrogenase"/>
    <property type="match status" value="1"/>
</dbReference>
<organism evidence="9">
    <name type="scientific">Graphocephala atropunctata</name>
    <dbReference type="NCBI Taxonomy" id="36148"/>
    <lineage>
        <taxon>Eukaryota</taxon>
        <taxon>Metazoa</taxon>
        <taxon>Ecdysozoa</taxon>
        <taxon>Arthropoda</taxon>
        <taxon>Hexapoda</taxon>
        <taxon>Insecta</taxon>
        <taxon>Pterygota</taxon>
        <taxon>Neoptera</taxon>
        <taxon>Paraneoptera</taxon>
        <taxon>Hemiptera</taxon>
        <taxon>Auchenorrhyncha</taxon>
        <taxon>Membracoidea</taxon>
        <taxon>Cicadellidae</taxon>
        <taxon>Cicadellinae</taxon>
        <taxon>Cicadellini</taxon>
        <taxon>Graphocephala</taxon>
    </lineage>
</organism>
<evidence type="ECO:0000256" key="5">
    <source>
        <dbReference type="ARBA" id="ARBA00022927"/>
    </source>
</evidence>
<dbReference type="EMBL" id="GEBQ01021675">
    <property type="protein sequence ID" value="JAT18302.1"/>
    <property type="molecule type" value="Transcribed_RNA"/>
</dbReference>
<dbReference type="Gene3D" id="1.25.40.700">
    <property type="match status" value="1"/>
</dbReference>
<keyword evidence="7" id="KW-0539">Nucleus</keyword>
<evidence type="ECO:0000259" key="8">
    <source>
        <dbReference type="Pfam" id="PF03177"/>
    </source>
</evidence>
<comment type="similarity">
    <text evidence="2">Belongs to the nucleoporin Nup133 family.</text>
</comment>
<evidence type="ECO:0000256" key="7">
    <source>
        <dbReference type="ARBA" id="ARBA00023242"/>
    </source>
</evidence>
<dbReference type="GO" id="GO:0016973">
    <property type="term" value="P:poly(A)+ mRNA export from nucleus"/>
    <property type="evidence" value="ECO:0007669"/>
    <property type="project" value="TreeGrafter"/>
</dbReference>
<evidence type="ECO:0000256" key="3">
    <source>
        <dbReference type="ARBA" id="ARBA00022448"/>
    </source>
</evidence>
<accession>A0A1B6L3I6</accession>
<feature type="non-terminal residue" evidence="9">
    <location>
        <position position="1"/>
    </location>
</feature>
<sequence>AGHSLQKWQLCSGEMEVLLFEADLARPLREAFVEAGHDVQDLLLLDMQASDVGVMLLVAGVQDTSQVKYALVAVGTEDAPPAVCWFRELTAKDLGPLTRSTQGDSALQFLLMGEVALIYNSAHVVAIPVLSNKGDVELLDFGPGQIVGGALYGQVPVFFSTFNGFISVSPTEISLNDMSLTINDVAPEASISDSNIEELTQQKDNVGLLKAAFLLYIRKQLAQSKAALGNLFSGETNSIDTMLGTAVLQTSLELINDVPAKDPRWADQKSNRLSVGGSNSLQIVHQLEEKQRVLQWFASFLKDLHLWEKLGNVTHANRLISTTYILQEHAEKVTATLALKKAHQRYVEVVDKIIEEVLINHNKIAVGSLTNQDLFYRQVSLIPDAIQQLVRWSEDVVFTEQNSLQVATHLVSANSLLLEMLRAVSELRERVAALYHPTGPGVWERKLWTTASGSECVGSSLTLQMQVTVTHGVKSVGDPQLKAELLDQLLSLVDCVLDGRKSHVESLRESSAFTTVLHQYEADRLAYIQLFMDEEEYERAAMLAEKYLDFQILIDICEKTNNKDKLNGYIEKFNNQGFSKFLFTWYIREQKQASLVQHCNERGGEQLVPLLSEQPSLSWLHDLALRRYKPAAHTLGALAQAETQLLQRKKSQLSLAKLALLASPDPGPGLEHINSALTLIAYQEQLPSSLLTSYGYDSDNMRLFSPSELIKLYISEENPACTDDCITFKTALDILGYIEDEQEKQELNSEIWSKAVMKDSWVDMDPNSQSLVQQMFFFRLIDLCILRRCEDMVPSIEDLLACEELSQLKENSTFHYMLQVGYEHFTKHTVMAM</sequence>
<dbReference type="PANTHER" id="PTHR13405:SF11">
    <property type="entry name" value="NUCLEAR PORE COMPLEX PROTEIN NUP133"/>
    <property type="match status" value="1"/>
</dbReference>
<dbReference type="InterPro" id="IPR007187">
    <property type="entry name" value="Nucleoporin_Nup133/Nup155_C"/>
</dbReference>
<name>A0A1B6L3I6_9HEMI</name>
<evidence type="ECO:0000256" key="1">
    <source>
        <dbReference type="ARBA" id="ARBA00004259"/>
    </source>
</evidence>
<dbReference type="AlphaFoldDB" id="A0A1B6L3I6"/>
<dbReference type="InterPro" id="IPR037624">
    <property type="entry name" value="Nup133-like"/>
</dbReference>
<keyword evidence="3" id="KW-0813">Transport</keyword>
<dbReference type="GO" id="GO:0006606">
    <property type="term" value="P:protein import into nucleus"/>
    <property type="evidence" value="ECO:0007669"/>
    <property type="project" value="TreeGrafter"/>
</dbReference>
<evidence type="ECO:0000256" key="4">
    <source>
        <dbReference type="ARBA" id="ARBA00022816"/>
    </source>
</evidence>
<evidence type="ECO:0000313" key="9">
    <source>
        <dbReference type="EMBL" id="JAT18302.1"/>
    </source>
</evidence>
<protein>
    <recommendedName>
        <fullName evidence="8">Nucleoporin Nup133/Nup155-like C-terminal domain-containing protein</fullName>
    </recommendedName>
</protein>
<comment type="subcellular location">
    <subcellularLocation>
        <location evidence="1">Nucleus envelope</location>
    </subcellularLocation>
</comment>
<feature type="domain" description="Nucleoporin Nup133/Nup155-like C-terminal" evidence="8">
    <location>
        <begin position="483"/>
        <end position="704"/>
    </location>
</feature>
<keyword evidence="5" id="KW-0653">Protein transport</keyword>
<dbReference type="SUPFAM" id="SSF117289">
    <property type="entry name" value="Nucleoporin domain"/>
    <property type="match status" value="1"/>
</dbReference>
<keyword evidence="4" id="KW-0509">mRNA transport</keyword>
<dbReference type="Gene3D" id="1.20.58.1380">
    <property type="match status" value="1"/>
</dbReference>